<evidence type="ECO:0000256" key="2">
    <source>
        <dbReference type="ARBA" id="ARBA00022527"/>
    </source>
</evidence>
<accession>A0A7X0P0Y7</accession>
<dbReference type="PANTHER" id="PTHR43289">
    <property type="entry name" value="MITOGEN-ACTIVATED PROTEIN KINASE KINASE KINASE 20-RELATED"/>
    <property type="match status" value="1"/>
</dbReference>
<gene>
    <name evidence="10" type="ORF">HD593_007791</name>
</gene>
<dbReference type="GO" id="GO:0004674">
    <property type="term" value="F:protein serine/threonine kinase activity"/>
    <property type="evidence" value="ECO:0007669"/>
    <property type="project" value="UniProtKB-KW"/>
</dbReference>
<evidence type="ECO:0000256" key="8">
    <source>
        <dbReference type="SAM" id="Phobius"/>
    </source>
</evidence>
<evidence type="ECO:0000313" key="11">
    <source>
        <dbReference type="Proteomes" id="UP000565579"/>
    </source>
</evidence>
<keyword evidence="8" id="KW-0812">Transmembrane</keyword>
<dbReference type="Gene3D" id="1.10.510.10">
    <property type="entry name" value="Transferase(Phosphotransferase) domain 1"/>
    <property type="match status" value="1"/>
</dbReference>
<dbReference type="Pfam" id="PF00069">
    <property type="entry name" value="Pkinase"/>
    <property type="match status" value="1"/>
</dbReference>
<keyword evidence="8" id="KW-0472">Membrane</keyword>
<evidence type="ECO:0000256" key="7">
    <source>
        <dbReference type="SAM" id="MobiDB-lite"/>
    </source>
</evidence>
<evidence type="ECO:0000256" key="3">
    <source>
        <dbReference type="ARBA" id="ARBA00022679"/>
    </source>
</evidence>
<comment type="caution">
    <text evidence="10">The sequence shown here is derived from an EMBL/GenBank/DDBJ whole genome shotgun (WGS) entry which is preliminary data.</text>
</comment>
<dbReference type="RefSeq" id="WP_185106903.1">
    <property type="nucleotide sequence ID" value="NZ_JACHMI010000001.1"/>
</dbReference>
<keyword evidence="8" id="KW-1133">Transmembrane helix</keyword>
<organism evidence="10 11">
    <name type="scientific">Nonomuraea rubra</name>
    <dbReference type="NCBI Taxonomy" id="46180"/>
    <lineage>
        <taxon>Bacteria</taxon>
        <taxon>Bacillati</taxon>
        <taxon>Actinomycetota</taxon>
        <taxon>Actinomycetes</taxon>
        <taxon>Streptosporangiales</taxon>
        <taxon>Streptosporangiaceae</taxon>
        <taxon>Nonomuraea</taxon>
    </lineage>
</organism>
<dbReference type="GO" id="GO:0005524">
    <property type="term" value="F:ATP binding"/>
    <property type="evidence" value="ECO:0007669"/>
    <property type="project" value="UniProtKB-KW"/>
</dbReference>
<feature type="compositionally biased region" description="Basic residues" evidence="7">
    <location>
        <begin position="278"/>
        <end position="288"/>
    </location>
</feature>
<keyword evidence="3" id="KW-0808">Transferase</keyword>
<dbReference type="AlphaFoldDB" id="A0A7X0P0Y7"/>
<dbReference type="Proteomes" id="UP000565579">
    <property type="component" value="Unassembled WGS sequence"/>
</dbReference>
<evidence type="ECO:0000256" key="6">
    <source>
        <dbReference type="ARBA" id="ARBA00022840"/>
    </source>
</evidence>
<proteinExistence type="predicted"/>
<dbReference type="SMART" id="SM00220">
    <property type="entry name" value="S_TKc"/>
    <property type="match status" value="1"/>
</dbReference>
<evidence type="ECO:0000256" key="5">
    <source>
        <dbReference type="ARBA" id="ARBA00022777"/>
    </source>
</evidence>
<dbReference type="CDD" id="cd14014">
    <property type="entry name" value="STKc_PknB_like"/>
    <property type="match status" value="1"/>
</dbReference>
<protein>
    <recommendedName>
        <fullName evidence="1">non-specific serine/threonine protein kinase</fullName>
        <ecNumber evidence="1">2.7.11.1</ecNumber>
    </recommendedName>
</protein>
<reference evidence="10 11" key="1">
    <citation type="submission" date="2020-08" db="EMBL/GenBank/DDBJ databases">
        <title>Sequencing the genomes of 1000 actinobacteria strains.</title>
        <authorList>
            <person name="Klenk H.-P."/>
        </authorList>
    </citation>
    <scope>NUCLEOTIDE SEQUENCE [LARGE SCALE GENOMIC DNA]</scope>
    <source>
        <strain evidence="10 11">DSM 43768</strain>
    </source>
</reference>
<dbReference type="InterPro" id="IPR008271">
    <property type="entry name" value="Ser/Thr_kinase_AS"/>
</dbReference>
<dbReference type="PROSITE" id="PS50011">
    <property type="entry name" value="PROTEIN_KINASE_DOM"/>
    <property type="match status" value="1"/>
</dbReference>
<dbReference type="Gene3D" id="3.30.200.20">
    <property type="entry name" value="Phosphorylase Kinase, domain 1"/>
    <property type="match status" value="1"/>
</dbReference>
<evidence type="ECO:0000256" key="1">
    <source>
        <dbReference type="ARBA" id="ARBA00012513"/>
    </source>
</evidence>
<dbReference type="PROSITE" id="PS00108">
    <property type="entry name" value="PROTEIN_KINASE_ST"/>
    <property type="match status" value="1"/>
</dbReference>
<keyword evidence="4" id="KW-0547">Nucleotide-binding</keyword>
<sequence>MPGDLYLLAGRYRLIERLGQGGAGTVWRAIDDMLDRQVAVKQVRVPEGLGPRERAEFADRAMHEARSAGRLRDPAIVLVHDVVLEGDQPWIIMDLTTGRSLDKVIKERGPLPPGFVAAVGLRVLSALEVAHAHGILHQDVKPANILLDADGTAMLTDFGIAAPMGGRGDMFGSAGSPGYMAPERLNEQPSGPSADLWSLGASLYTAVEGRAPFERALPAAVAAAVLLHEPPFPARAGRELGGLLMAMLAKDPAARPTAAQVRQVLTALTGAGTAPGHRQQRHRQKRPRRWWPVPAALAAVVALGAGGWYAAAALTRQETGRYTTAPDPCTLLTDAQAARLVKGTPKRSLTRPGECQWLIREGTVPARSLVVRIWAERPNRDLGGPEVAQRRFASEKSTRAAAEGLSQRQAYGAVTAITGVGEAAITQNGFKFYLNSTTSGSADSILLFRTSNLLGEVRWRREDVPVDGSPGKDAADAMADPETAIAAARLITAALAK</sequence>
<dbReference type="EC" id="2.7.11.1" evidence="1"/>
<evidence type="ECO:0000256" key="4">
    <source>
        <dbReference type="ARBA" id="ARBA00022741"/>
    </source>
</evidence>
<dbReference type="EMBL" id="JACHMI010000001">
    <property type="protein sequence ID" value="MBB6552996.1"/>
    <property type="molecule type" value="Genomic_DNA"/>
</dbReference>
<keyword evidence="11" id="KW-1185">Reference proteome</keyword>
<dbReference type="InterPro" id="IPR011009">
    <property type="entry name" value="Kinase-like_dom_sf"/>
</dbReference>
<dbReference type="PANTHER" id="PTHR43289:SF6">
    <property type="entry name" value="SERINE_THREONINE-PROTEIN KINASE NEKL-3"/>
    <property type="match status" value="1"/>
</dbReference>
<evidence type="ECO:0000313" key="10">
    <source>
        <dbReference type="EMBL" id="MBB6552996.1"/>
    </source>
</evidence>
<keyword evidence="6" id="KW-0067">ATP-binding</keyword>
<feature type="domain" description="Protein kinase" evidence="9">
    <location>
        <begin position="12"/>
        <end position="268"/>
    </location>
</feature>
<keyword evidence="2" id="KW-0723">Serine/threonine-protein kinase</keyword>
<evidence type="ECO:0000259" key="9">
    <source>
        <dbReference type="PROSITE" id="PS50011"/>
    </source>
</evidence>
<name>A0A7X0P0Y7_9ACTN</name>
<feature type="region of interest" description="Disordered" evidence="7">
    <location>
        <begin position="268"/>
        <end position="288"/>
    </location>
</feature>
<dbReference type="InterPro" id="IPR000719">
    <property type="entry name" value="Prot_kinase_dom"/>
</dbReference>
<feature type="transmembrane region" description="Helical" evidence="8">
    <location>
        <begin position="290"/>
        <end position="311"/>
    </location>
</feature>
<dbReference type="SUPFAM" id="SSF56112">
    <property type="entry name" value="Protein kinase-like (PK-like)"/>
    <property type="match status" value="1"/>
</dbReference>
<keyword evidence="5" id="KW-0418">Kinase</keyword>